<dbReference type="SUPFAM" id="SSF52540">
    <property type="entry name" value="P-loop containing nucleoside triphosphate hydrolases"/>
    <property type="match status" value="1"/>
</dbReference>
<evidence type="ECO:0000256" key="3">
    <source>
        <dbReference type="ARBA" id="ARBA00022692"/>
    </source>
</evidence>
<keyword evidence="7 8" id="KW-0472">Membrane</keyword>
<dbReference type="Pfam" id="PF01061">
    <property type="entry name" value="ABC2_membrane"/>
    <property type="match status" value="1"/>
</dbReference>
<keyword evidence="5" id="KW-0067">ATP-binding</keyword>
<reference evidence="10" key="2">
    <citation type="submission" date="2023-04" db="EMBL/GenBank/DDBJ databases">
        <authorList>
            <person name="Bruccoleri R.E."/>
            <person name="Oakeley E.J."/>
            <person name="Faust A.-M."/>
            <person name="Dessus-Babus S."/>
            <person name="Altorfer M."/>
            <person name="Burckhardt D."/>
            <person name="Oertli M."/>
            <person name="Naumann U."/>
            <person name="Petersen F."/>
            <person name="Wong J."/>
        </authorList>
    </citation>
    <scope>NUCLEOTIDE SEQUENCE</scope>
    <source>
        <strain evidence="10">GSM-AAB239-AS_SAM_17_03QT</strain>
        <tissue evidence="10">Leaf</tissue>
    </source>
</reference>
<dbReference type="PANTHER" id="PTHR48041">
    <property type="entry name" value="ABC TRANSPORTER G FAMILY MEMBER 28"/>
    <property type="match status" value="1"/>
</dbReference>
<dbReference type="EMBL" id="JANAVB010007800">
    <property type="protein sequence ID" value="KAJ6842159.1"/>
    <property type="molecule type" value="Genomic_DNA"/>
</dbReference>
<dbReference type="SMART" id="SM00382">
    <property type="entry name" value="AAA"/>
    <property type="match status" value="1"/>
</dbReference>
<evidence type="ECO:0000256" key="1">
    <source>
        <dbReference type="ARBA" id="ARBA00004141"/>
    </source>
</evidence>
<sequence>MSRPRYRLDAVSLSYRSILRDVSCSAHPSELLAIVGPSGAGKTSLLSLLAAVSPSGPTSGRLLLNGVALNPAKFRRLSGHVTQEDALFPLLTVRESLTFSARLRLPLTPGEADVRVRTLLADLSLESVADSRIGALSGGERRRVSIGSDLVHHPQVLLLDEPTSGLDSASALHIISMLKSMAVNHGKTVILTIHQPGFRILDLVDRLLLISAGSVKHFGPLDLLEKRLSESGLSVPPHVNVLEFAMDKINTLTCTTTSTEQQQQGEEEVVVVVAVTKSSCSTSRELLERSGVSYANSRSSEILILTSRFFKNVMRTPQLSAARMLQCLFAGVALGTIFMNVDNLQARIGFFAFTLTFLLSSTTEGLPVFLQERRILARETSRGAYRVSSYVLSNALVFLPFLLLASLLYAAPVYWLVGLRRELGGFLYFSLVVWMVMAMANSFVACLSALVPNFIMGNSLIAGLMGSFFLFSGYFISKRNIPKYWMFMHYMSLFKYPFEGFVVNEYGCGTGRSRCLDMEEGVCVMDGATFLTQRGLVLSQKWTSLGVMMGFICGYRLLSFFILWVRCCRLRR</sequence>
<dbReference type="Proteomes" id="UP001140949">
    <property type="component" value="Unassembled WGS sequence"/>
</dbReference>
<dbReference type="FunFam" id="3.40.50.300:FF:001473">
    <property type="entry name" value="ATP-binding cassette transporter"/>
    <property type="match status" value="1"/>
</dbReference>
<evidence type="ECO:0000256" key="5">
    <source>
        <dbReference type="ARBA" id="ARBA00022840"/>
    </source>
</evidence>
<accession>A0AAX6HM43</accession>
<dbReference type="InterPro" id="IPR003439">
    <property type="entry name" value="ABC_transporter-like_ATP-bd"/>
</dbReference>
<dbReference type="AlphaFoldDB" id="A0AAX6HM43"/>
<feature type="domain" description="ABC transporter" evidence="9">
    <location>
        <begin position="4"/>
        <end position="237"/>
    </location>
</feature>
<dbReference type="PANTHER" id="PTHR48041:SF100">
    <property type="entry name" value="ABC TRANSPORTER-LIKE"/>
    <property type="match status" value="1"/>
</dbReference>
<keyword evidence="6 8" id="KW-1133">Transmembrane helix</keyword>
<protein>
    <submittedName>
        <fullName evidence="10">ABC transporter G family member 10</fullName>
    </submittedName>
</protein>
<feature type="transmembrane region" description="Helical" evidence="8">
    <location>
        <begin position="391"/>
        <end position="415"/>
    </location>
</feature>
<keyword evidence="3 8" id="KW-0812">Transmembrane</keyword>
<feature type="transmembrane region" description="Helical" evidence="8">
    <location>
        <begin position="321"/>
        <end position="341"/>
    </location>
</feature>
<dbReference type="PROSITE" id="PS50893">
    <property type="entry name" value="ABC_TRANSPORTER_2"/>
    <property type="match status" value="1"/>
</dbReference>
<evidence type="ECO:0000259" key="9">
    <source>
        <dbReference type="PROSITE" id="PS50893"/>
    </source>
</evidence>
<dbReference type="PROSITE" id="PS00211">
    <property type="entry name" value="ABC_TRANSPORTER_1"/>
    <property type="match status" value="1"/>
</dbReference>
<dbReference type="Gene3D" id="3.40.50.300">
    <property type="entry name" value="P-loop containing nucleotide triphosphate hydrolases"/>
    <property type="match status" value="1"/>
</dbReference>
<evidence type="ECO:0000256" key="2">
    <source>
        <dbReference type="ARBA" id="ARBA00022448"/>
    </source>
</evidence>
<feature type="transmembrane region" description="Helical" evidence="8">
    <location>
        <begin position="542"/>
        <end position="565"/>
    </location>
</feature>
<evidence type="ECO:0000313" key="10">
    <source>
        <dbReference type="EMBL" id="KAJ6842159.1"/>
    </source>
</evidence>
<dbReference type="GO" id="GO:0016887">
    <property type="term" value="F:ATP hydrolysis activity"/>
    <property type="evidence" value="ECO:0007669"/>
    <property type="project" value="InterPro"/>
</dbReference>
<evidence type="ECO:0000256" key="8">
    <source>
        <dbReference type="SAM" id="Phobius"/>
    </source>
</evidence>
<dbReference type="InterPro" id="IPR027417">
    <property type="entry name" value="P-loop_NTPase"/>
</dbReference>
<feature type="transmembrane region" description="Helical" evidence="8">
    <location>
        <begin position="427"/>
        <end position="451"/>
    </location>
</feature>
<dbReference type="GO" id="GO:0016020">
    <property type="term" value="C:membrane"/>
    <property type="evidence" value="ECO:0007669"/>
    <property type="project" value="UniProtKB-SubCell"/>
</dbReference>
<proteinExistence type="predicted"/>
<keyword evidence="4" id="KW-0547">Nucleotide-binding</keyword>
<evidence type="ECO:0000256" key="4">
    <source>
        <dbReference type="ARBA" id="ARBA00022741"/>
    </source>
</evidence>
<dbReference type="GO" id="GO:0140359">
    <property type="term" value="F:ABC-type transporter activity"/>
    <property type="evidence" value="ECO:0007669"/>
    <property type="project" value="InterPro"/>
</dbReference>
<gene>
    <name evidence="10" type="ORF">M6B38_302205</name>
</gene>
<feature type="transmembrane region" description="Helical" evidence="8">
    <location>
        <begin position="347"/>
        <end position="370"/>
    </location>
</feature>
<evidence type="ECO:0000256" key="7">
    <source>
        <dbReference type="ARBA" id="ARBA00023136"/>
    </source>
</evidence>
<comment type="subcellular location">
    <subcellularLocation>
        <location evidence="1">Membrane</location>
        <topology evidence="1">Multi-pass membrane protein</topology>
    </subcellularLocation>
</comment>
<keyword evidence="2" id="KW-0813">Transport</keyword>
<dbReference type="Pfam" id="PF00005">
    <property type="entry name" value="ABC_tran"/>
    <property type="match status" value="1"/>
</dbReference>
<evidence type="ECO:0000313" key="11">
    <source>
        <dbReference type="Proteomes" id="UP001140949"/>
    </source>
</evidence>
<dbReference type="GO" id="GO:0005524">
    <property type="term" value="F:ATP binding"/>
    <property type="evidence" value="ECO:0007669"/>
    <property type="project" value="UniProtKB-KW"/>
</dbReference>
<comment type="caution">
    <text evidence="10">The sequence shown here is derived from an EMBL/GenBank/DDBJ whole genome shotgun (WGS) entry which is preliminary data.</text>
</comment>
<evidence type="ECO:0000256" key="6">
    <source>
        <dbReference type="ARBA" id="ARBA00022989"/>
    </source>
</evidence>
<feature type="transmembrane region" description="Helical" evidence="8">
    <location>
        <begin position="458"/>
        <end position="476"/>
    </location>
</feature>
<dbReference type="InterPro" id="IPR013525">
    <property type="entry name" value="ABC2_TM"/>
</dbReference>
<organism evidence="10 11">
    <name type="scientific">Iris pallida</name>
    <name type="common">Sweet iris</name>
    <dbReference type="NCBI Taxonomy" id="29817"/>
    <lineage>
        <taxon>Eukaryota</taxon>
        <taxon>Viridiplantae</taxon>
        <taxon>Streptophyta</taxon>
        <taxon>Embryophyta</taxon>
        <taxon>Tracheophyta</taxon>
        <taxon>Spermatophyta</taxon>
        <taxon>Magnoliopsida</taxon>
        <taxon>Liliopsida</taxon>
        <taxon>Asparagales</taxon>
        <taxon>Iridaceae</taxon>
        <taxon>Iridoideae</taxon>
        <taxon>Irideae</taxon>
        <taxon>Iris</taxon>
    </lineage>
</organism>
<reference evidence="10" key="1">
    <citation type="journal article" date="2023" name="GigaByte">
        <title>Genome assembly of the bearded iris, Iris pallida Lam.</title>
        <authorList>
            <person name="Bruccoleri R.E."/>
            <person name="Oakeley E.J."/>
            <person name="Faust A.M.E."/>
            <person name="Altorfer M."/>
            <person name="Dessus-Babus S."/>
            <person name="Burckhardt D."/>
            <person name="Oertli M."/>
            <person name="Naumann U."/>
            <person name="Petersen F."/>
            <person name="Wong J."/>
        </authorList>
    </citation>
    <scope>NUCLEOTIDE SEQUENCE</scope>
    <source>
        <strain evidence="10">GSM-AAB239-AS_SAM_17_03QT</strain>
    </source>
</reference>
<name>A0AAX6HM43_IRIPA</name>
<dbReference type="InterPro" id="IPR050352">
    <property type="entry name" value="ABCG_transporters"/>
</dbReference>
<dbReference type="InterPro" id="IPR017871">
    <property type="entry name" value="ABC_transporter-like_CS"/>
</dbReference>
<dbReference type="InterPro" id="IPR003593">
    <property type="entry name" value="AAA+_ATPase"/>
</dbReference>
<keyword evidence="11" id="KW-1185">Reference proteome</keyword>